<accession>A0A438J6D2</accession>
<dbReference type="EMBL" id="QGNW01000060">
    <property type="protein sequence ID" value="RVX04519.1"/>
    <property type="molecule type" value="Genomic_DNA"/>
</dbReference>
<evidence type="ECO:0000259" key="1">
    <source>
        <dbReference type="PROSITE" id="PS50011"/>
    </source>
</evidence>
<dbReference type="Pfam" id="PF00069">
    <property type="entry name" value="Pkinase"/>
    <property type="match status" value="1"/>
</dbReference>
<dbReference type="SUPFAM" id="SSF56112">
    <property type="entry name" value="Protein kinase-like (PK-like)"/>
    <property type="match status" value="1"/>
</dbReference>
<sequence length="174" mass="19998">MEDMIVTGCYWARNLWKSPHGRLQRQRSEASCEIIRFFAVFFPQKRKRFSRGLAKCLGGYSSMEDDGSSLYNLVLEYAPGGSLTGLMKKRRGKLWEFEARHYARMIIRGLRYMHERGVVHCDVKPDNVLVFPGEDGGNVVKLADFGLARRINVEEQIWVQHRGSPPYMSPEALA</sequence>
<dbReference type="Gene3D" id="1.10.510.10">
    <property type="entry name" value="Transferase(Phosphotransferase) domain 1"/>
    <property type="match status" value="1"/>
</dbReference>
<dbReference type="InterPro" id="IPR052751">
    <property type="entry name" value="Plant_MAPKKK"/>
</dbReference>
<proteinExistence type="predicted"/>
<gene>
    <name evidence="2" type="primary">MAPKKK17_22</name>
    <name evidence="2" type="ORF">CK203_023326</name>
</gene>
<dbReference type="AlphaFoldDB" id="A0A438J6D2"/>
<dbReference type="SMART" id="SM00220">
    <property type="entry name" value="S_TKc"/>
    <property type="match status" value="1"/>
</dbReference>
<dbReference type="PROSITE" id="PS00108">
    <property type="entry name" value="PROTEIN_KINASE_ST"/>
    <property type="match status" value="1"/>
</dbReference>
<dbReference type="GO" id="GO:0004672">
    <property type="term" value="F:protein kinase activity"/>
    <property type="evidence" value="ECO:0007669"/>
    <property type="project" value="InterPro"/>
</dbReference>
<dbReference type="PANTHER" id="PTHR48011:SF18">
    <property type="entry name" value="MITOGEN-ACTIVATED PROTEIN KINASE KINASE KINASE 19-RELATED"/>
    <property type="match status" value="1"/>
</dbReference>
<dbReference type="InterPro" id="IPR008271">
    <property type="entry name" value="Ser/Thr_kinase_AS"/>
</dbReference>
<dbReference type="PANTHER" id="PTHR48011">
    <property type="entry name" value="CCR4-NOT TRANSCRIPTIONAL COMPLEX SUBUNIT CAF120-RELATED"/>
    <property type="match status" value="1"/>
</dbReference>
<keyword evidence="2" id="KW-0808">Transferase</keyword>
<dbReference type="GO" id="GO:0005524">
    <property type="term" value="F:ATP binding"/>
    <property type="evidence" value="ECO:0007669"/>
    <property type="project" value="InterPro"/>
</dbReference>
<feature type="domain" description="Protein kinase" evidence="1">
    <location>
        <begin position="1"/>
        <end position="174"/>
    </location>
</feature>
<name>A0A438J6D2_VITVI</name>
<keyword evidence="2" id="KW-0418">Kinase</keyword>
<reference evidence="2 3" key="1">
    <citation type="journal article" date="2018" name="PLoS Genet.">
        <title>Population sequencing reveals clonal diversity and ancestral inbreeding in the grapevine cultivar Chardonnay.</title>
        <authorList>
            <person name="Roach M.J."/>
            <person name="Johnson D.L."/>
            <person name="Bohlmann J."/>
            <person name="van Vuuren H.J."/>
            <person name="Jones S.J."/>
            <person name="Pretorius I.S."/>
            <person name="Schmidt S.A."/>
            <person name="Borneman A.R."/>
        </authorList>
    </citation>
    <scope>NUCLEOTIDE SEQUENCE [LARGE SCALE GENOMIC DNA]</scope>
    <source>
        <strain evidence="3">cv. Chardonnay</strain>
        <tissue evidence="2">Leaf</tissue>
    </source>
</reference>
<protein>
    <submittedName>
        <fullName evidence="2">Mitogen-activated protein kinase kinase kinase 17</fullName>
    </submittedName>
</protein>
<dbReference type="InterPro" id="IPR000719">
    <property type="entry name" value="Prot_kinase_dom"/>
</dbReference>
<evidence type="ECO:0000313" key="3">
    <source>
        <dbReference type="Proteomes" id="UP000288805"/>
    </source>
</evidence>
<comment type="caution">
    <text evidence="2">The sequence shown here is derived from an EMBL/GenBank/DDBJ whole genome shotgun (WGS) entry which is preliminary data.</text>
</comment>
<evidence type="ECO:0000313" key="2">
    <source>
        <dbReference type="EMBL" id="RVX04519.1"/>
    </source>
</evidence>
<dbReference type="Proteomes" id="UP000288805">
    <property type="component" value="Unassembled WGS sequence"/>
</dbReference>
<organism evidence="2 3">
    <name type="scientific">Vitis vinifera</name>
    <name type="common">Grape</name>
    <dbReference type="NCBI Taxonomy" id="29760"/>
    <lineage>
        <taxon>Eukaryota</taxon>
        <taxon>Viridiplantae</taxon>
        <taxon>Streptophyta</taxon>
        <taxon>Embryophyta</taxon>
        <taxon>Tracheophyta</taxon>
        <taxon>Spermatophyta</taxon>
        <taxon>Magnoliopsida</taxon>
        <taxon>eudicotyledons</taxon>
        <taxon>Gunneridae</taxon>
        <taxon>Pentapetalae</taxon>
        <taxon>rosids</taxon>
        <taxon>Vitales</taxon>
        <taxon>Vitaceae</taxon>
        <taxon>Viteae</taxon>
        <taxon>Vitis</taxon>
    </lineage>
</organism>
<dbReference type="PROSITE" id="PS50011">
    <property type="entry name" value="PROTEIN_KINASE_DOM"/>
    <property type="match status" value="1"/>
</dbReference>
<dbReference type="InterPro" id="IPR011009">
    <property type="entry name" value="Kinase-like_dom_sf"/>
</dbReference>